<proteinExistence type="predicted"/>
<dbReference type="CDD" id="cd16442">
    <property type="entry name" value="BPL"/>
    <property type="match status" value="1"/>
</dbReference>
<dbReference type="Gene3D" id="2.30.30.100">
    <property type="match status" value="1"/>
</dbReference>
<dbReference type="PROSITE" id="PS51733">
    <property type="entry name" value="BPL_LPL_CATALYTIC"/>
    <property type="match status" value="1"/>
</dbReference>
<protein>
    <recommendedName>
        <fullName evidence="3">biotin--[biotin carboxyl-carrier protein] ligase</fullName>
        <ecNumber evidence="3">6.3.4.15</ecNumber>
    </recommendedName>
</protein>
<dbReference type="Pfam" id="PF03099">
    <property type="entry name" value="BPL_LplA_LipB"/>
    <property type="match status" value="1"/>
</dbReference>
<reference evidence="6 7" key="1">
    <citation type="journal article" date="2020" name="ISME J.">
        <title>Enrichment and physiological characterization of a novel comammox Nitrospira indicates ammonium inhibition of complete nitrification.</title>
        <authorList>
            <person name="Sakoula D."/>
            <person name="Koch H."/>
            <person name="Frank J."/>
            <person name="Jetten M.S.M."/>
            <person name="van Kessel M.A.H.J."/>
            <person name="Lucker S."/>
        </authorList>
    </citation>
    <scope>NUCLEOTIDE SEQUENCE [LARGE SCALE GENOMIC DNA]</scope>
    <source>
        <strain evidence="6">Comreactor17</strain>
    </source>
</reference>
<dbReference type="KEGG" id="nkf:Nkreftii_002066"/>
<dbReference type="PANTHER" id="PTHR12835">
    <property type="entry name" value="BIOTIN PROTEIN LIGASE"/>
    <property type="match status" value="1"/>
</dbReference>
<evidence type="ECO:0000313" key="6">
    <source>
        <dbReference type="EMBL" id="QPD04292.1"/>
    </source>
</evidence>
<comment type="catalytic activity">
    <reaction evidence="4">
        <text>biotin + L-lysyl-[protein] + ATP = N(6)-biotinyl-L-lysyl-[protein] + AMP + diphosphate + H(+)</text>
        <dbReference type="Rhea" id="RHEA:11756"/>
        <dbReference type="Rhea" id="RHEA-COMP:9752"/>
        <dbReference type="Rhea" id="RHEA-COMP:10505"/>
        <dbReference type="ChEBI" id="CHEBI:15378"/>
        <dbReference type="ChEBI" id="CHEBI:29969"/>
        <dbReference type="ChEBI" id="CHEBI:30616"/>
        <dbReference type="ChEBI" id="CHEBI:33019"/>
        <dbReference type="ChEBI" id="CHEBI:57586"/>
        <dbReference type="ChEBI" id="CHEBI:83144"/>
        <dbReference type="ChEBI" id="CHEBI:456215"/>
        <dbReference type="EC" id="6.3.4.15"/>
    </reaction>
</comment>
<evidence type="ECO:0000259" key="5">
    <source>
        <dbReference type="PROSITE" id="PS51733"/>
    </source>
</evidence>
<evidence type="ECO:0000313" key="7">
    <source>
        <dbReference type="Proteomes" id="UP000593737"/>
    </source>
</evidence>
<sequence length="279" mass="30478">MSFSSPLSVDVIRSTLETTALGYPLYLYQDLPSTNREAHALAQNGAAHGTVVLAESQSAGYGRHGRHWFSPPGLNLYCSTIVRGMRHTTPLAHWLSWIPLISALAAVEAAQQVAAVSLALKWPNDLLLSQRKVGGILCESLFLTPSDPAIVIGIGLNVNVAPDAFPEDLRSIAASLSETSQQPIDRNRLVAQFLLELEHCLDELRSQGSSRLRHAYITRCATVGRRVQVQFANQEQVTGLAEDISVDGALQIRLLSPHPRSQPMPLLDVRAADVMHLRE</sequence>
<dbReference type="GO" id="GO:0005737">
    <property type="term" value="C:cytoplasm"/>
    <property type="evidence" value="ECO:0007669"/>
    <property type="project" value="TreeGrafter"/>
</dbReference>
<gene>
    <name evidence="6" type="ORF">Nkreftii_002066</name>
</gene>
<keyword evidence="2" id="KW-0092">Biotin</keyword>
<dbReference type="Pfam" id="PF02237">
    <property type="entry name" value="BPL_C"/>
    <property type="match status" value="1"/>
</dbReference>
<feature type="domain" description="BPL/LPL catalytic" evidence="5">
    <location>
        <begin position="10"/>
        <end position="205"/>
    </location>
</feature>
<keyword evidence="1 6" id="KW-0436">Ligase</keyword>
<organism evidence="6 7">
    <name type="scientific">Candidatus Nitrospira kreftii</name>
    <dbReference type="NCBI Taxonomy" id="2652173"/>
    <lineage>
        <taxon>Bacteria</taxon>
        <taxon>Pseudomonadati</taxon>
        <taxon>Nitrospirota</taxon>
        <taxon>Nitrospiria</taxon>
        <taxon>Nitrospirales</taxon>
        <taxon>Nitrospiraceae</taxon>
        <taxon>Nitrospira</taxon>
    </lineage>
</organism>
<evidence type="ECO:0000256" key="3">
    <source>
        <dbReference type="ARBA" id="ARBA00024227"/>
    </source>
</evidence>
<dbReference type="PANTHER" id="PTHR12835:SF5">
    <property type="entry name" value="BIOTIN--PROTEIN LIGASE"/>
    <property type="match status" value="1"/>
</dbReference>
<dbReference type="GO" id="GO:0004077">
    <property type="term" value="F:biotin--[biotin carboxyl-carrier protein] ligase activity"/>
    <property type="evidence" value="ECO:0007669"/>
    <property type="project" value="UniProtKB-EC"/>
</dbReference>
<accession>A0A7S8IYQ0</accession>
<dbReference type="Gene3D" id="3.30.930.10">
    <property type="entry name" value="Bira Bifunctional Protein, Domain 2"/>
    <property type="match status" value="1"/>
</dbReference>
<dbReference type="AlphaFoldDB" id="A0A7S8IYQ0"/>
<dbReference type="NCBIfam" id="TIGR00121">
    <property type="entry name" value="birA_ligase"/>
    <property type="match status" value="1"/>
</dbReference>
<dbReference type="InterPro" id="IPR004408">
    <property type="entry name" value="Biotin_CoA_COase_ligase"/>
</dbReference>
<evidence type="ECO:0000256" key="2">
    <source>
        <dbReference type="ARBA" id="ARBA00023267"/>
    </source>
</evidence>
<dbReference type="Proteomes" id="UP000593737">
    <property type="component" value="Chromosome"/>
</dbReference>
<dbReference type="EMBL" id="CP047423">
    <property type="protein sequence ID" value="QPD04292.1"/>
    <property type="molecule type" value="Genomic_DNA"/>
</dbReference>
<dbReference type="InterPro" id="IPR045864">
    <property type="entry name" value="aa-tRNA-synth_II/BPL/LPL"/>
</dbReference>
<dbReference type="InterPro" id="IPR003142">
    <property type="entry name" value="BPL_C"/>
</dbReference>
<evidence type="ECO:0000256" key="1">
    <source>
        <dbReference type="ARBA" id="ARBA00022598"/>
    </source>
</evidence>
<name>A0A7S8IYQ0_9BACT</name>
<dbReference type="EC" id="6.3.4.15" evidence="3"/>
<dbReference type="InterPro" id="IPR004143">
    <property type="entry name" value="BPL_LPL_catalytic"/>
</dbReference>
<dbReference type="SUPFAM" id="SSF55681">
    <property type="entry name" value="Class II aaRS and biotin synthetases"/>
    <property type="match status" value="1"/>
</dbReference>
<evidence type="ECO:0000256" key="4">
    <source>
        <dbReference type="ARBA" id="ARBA00047846"/>
    </source>
</evidence>